<comment type="caution">
    <text evidence="7">Lacks conserved residue(s) required for the propagation of feature annotation.</text>
</comment>
<comment type="subunit">
    <text evidence="7">The complex comprises the extracytoplasmic solute receptor protein and the two transmembrane proteins.</text>
</comment>
<accession>A0ABV5HJM3</accession>
<feature type="transmembrane region" description="Helical" evidence="7">
    <location>
        <begin position="172"/>
        <end position="196"/>
    </location>
</feature>
<dbReference type="NCBIfam" id="TIGR00786">
    <property type="entry name" value="dctM"/>
    <property type="match status" value="1"/>
</dbReference>
<dbReference type="Proteomes" id="UP001589645">
    <property type="component" value="Unassembled WGS sequence"/>
</dbReference>
<feature type="transmembrane region" description="Helical" evidence="7">
    <location>
        <begin position="111"/>
        <end position="128"/>
    </location>
</feature>
<dbReference type="InterPro" id="IPR004681">
    <property type="entry name" value="TRAP_DctM"/>
</dbReference>
<feature type="domain" description="TRAP C4-dicarboxylate transport system permease DctM subunit" evidence="8">
    <location>
        <begin position="9"/>
        <end position="424"/>
    </location>
</feature>
<feature type="transmembrane region" description="Helical" evidence="7">
    <location>
        <begin position="321"/>
        <end position="349"/>
    </location>
</feature>
<evidence type="ECO:0000256" key="4">
    <source>
        <dbReference type="ARBA" id="ARBA00022692"/>
    </source>
</evidence>
<keyword evidence="10" id="KW-1185">Reference proteome</keyword>
<evidence type="ECO:0000256" key="7">
    <source>
        <dbReference type="RuleBase" id="RU369079"/>
    </source>
</evidence>
<gene>
    <name evidence="9" type="ORF">ACFFUV_03060</name>
</gene>
<organism evidence="9 10">
    <name type="scientific">Vibrio olivae</name>
    <dbReference type="NCBI Taxonomy" id="1243002"/>
    <lineage>
        <taxon>Bacteria</taxon>
        <taxon>Pseudomonadati</taxon>
        <taxon>Pseudomonadota</taxon>
        <taxon>Gammaproteobacteria</taxon>
        <taxon>Vibrionales</taxon>
        <taxon>Vibrionaceae</taxon>
        <taxon>Vibrio</taxon>
    </lineage>
</organism>
<evidence type="ECO:0000256" key="1">
    <source>
        <dbReference type="ARBA" id="ARBA00004429"/>
    </source>
</evidence>
<dbReference type="PANTHER" id="PTHR33362:SF7">
    <property type="entry name" value="SLL1103 PROTEIN"/>
    <property type="match status" value="1"/>
</dbReference>
<evidence type="ECO:0000256" key="2">
    <source>
        <dbReference type="ARBA" id="ARBA00022475"/>
    </source>
</evidence>
<keyword evidence="3 7" id="KW-0997">Cell inner membrane</keyword>
<feature type="transmembrane region" description="Helical" evidence="7">
    <location>
        <begin position="82"/>
        <end position="105"/>
    </location>
</feature>
<comment type="subcellular location">
    <subcellularLocation>
        <location evidence="1 7">Cell inner membrane</location>
        <topology evidence="1 7">Multi-pass membrane protein</topology>
    </subcellularLocation>
</comment>
<reference evidence="9 10" key="1">
    <citation type="submission" date="2024-09" db="EMBL/GenBank/DDBJ databases">
        <authorList>
            <person name="Sun Q."/>
            <person name="Mori K."/>
        </authorList>
    </citation>
    <scope>NUCLEOTIDE SEQUENCE [LARGE SCALE GENOMIC DNA]</scope>
    <source>
        <strain evidence="9 10">CECT 8064</strain>
    </source>
</reference>
<evidence type="ECO:0000256" key="6">
    <source>
        <dbReference type="ARBA" id="ARBA00023136"/>
    </source>
</evidence>
<feature type="transmembrane region" description="Helical" evidence="7">
    <location>
        <begin position="51"/>
        <end position="70"/>
    </location>
</feature>
<dbReference type="Pfam" id="PF06808">
    <property type="entry name" value="DctM"/>
    <property type="match status" value="1"/>
</dbReference>
<dbReference type="RefSeq" id="WP_390189585.1">
    <property type="nucleotide sequence ID" value="NZ_JBHMEP010000001.1"/>
</dbReference>
<evidence type="ECO:0000259" key="8">
    <source>
        <dbReference type="Pfam" id="PF06808"/>
    </source>
</evidence>
<proteinExistence type="inferred from homology"/>
<dbReference type="EMBL" id="JBHMEP010000001">
    <property type="protein sequence ID" value="MFB9133947.1"/>
    <property type="molecule type" value="Genomic_DNA"/>
</dbReference>
<dbReference type="PANTHER" id="PTHR33362">
    <property type="entry name" value="SIALIC ACID TRAP TRANSPORTER PERMEASE PROTEIN SIAT-RELATED"/>
    <property type="match status" value="1"/>
</dbReference>
<dbReference type="PIRSF" id="PIRSF006066">
    <property type="entry name" value="HI0050"/>
    <property type="match status" value="1"/>
</dbReference>
<feature type="transmembrane region" description="Helical" evidence="7">
    <location>
        <begin position="248"/>
        <end position="270"/>
    </location>
</feature>
<feature type="transmembrane region" description="Helical" evidence="7">
    <location>
        <begin position="135"/>
        <end position="160"/>
    </location>
</feature>
<comment type="caution">
    <text evidence="9">The sequence shown here is derived from an EMBL/GenBank/DDBJ whole genome shotgun (WGS) entry which is preliminary data.</text>
</comment>
<evidence type="ECO:0000313" key="10">
    <source>
        <dbReference type="Proteomes" id="UP001589645"/>
    </source>
</evidence>
<comment type="function">
    <text evidence="7">Part of the tripartite ATP-independent periplasmic (TRAP) transport system.</text>
</comment>
<comment type="similarity">
    <text evidence="7">Belongs to the TRAP transporter large permease family.</text>
</comment>
<protein>
    <recommendedName>
        <fullName evidence="7">TRAP transporter large permease protein</fullName>
    </recommendedName>
</protein>
<keyword evidence="5 7" id="KW-1133">Transmembrane helix</keyword>
<keyword evidence="7" id="KW-0813">Transport</keyword>
<evidence type="ECO:0000313" key="9">
    <source>
        <dbReference type="EMBL" id="MFB9133947.1"/>
    </source>
</evidence>
<dbReference type="InterPro" id="IPR010656">
    <property type="entry name" value="DctM"/>
</dbReference>
<keyword evidence="2" id="KW-1003">Cell membrane</keyword>
<feature type="transmembrane region" description="Helical" evidence="7">
    <location>
        <begin position="222"/>
        <end position="242"/>
    </location>
</feature>
<name>A0ABV5HJM3_9VIBR</name>
<feature type="transmembrane region" description="Helical" evidence="7">
    <location>
        <begin position="400"/>
        <end position="421"/>
    </location>
</feature>
<sequence>MIGIVMFFVALFALLLGFPVAFTFGGIALIFGVWAEGPEMFAFMPYRIQSIMENTVLMAVPLFVFMGLVLQKTKLAEQLLESMGRLFGGVQGGIAISTVLVGALLAASTGVVGASVVAMGLISLPVMLKYRYDKGLACGTICASGTLGQIIPPSIVLILLGDVLGVPVGDLFQAALIPGLVLVGAYITYILIYAKLNPQAAQPIKRDDAITRRQEVIQALKAVIPPLTLIVVVLGSIFAGVATPTESAALGGAGAIVLALIYRQFSVVMLYDAAKETVKVTAMVFTILLGATAFSMAFTYTGGDLLVEEWMLAVPGEKWGFLIITMLVILVLGFFIDFVEICFIIVPILSPVAELLGINMTWFAILVAMNLQTSFLTPPFGFSLFYLKGVAPKGITTTDIYRGVMPFILIQILVLTSLLVFPQLYGM</sequence>
<feature type="transmembrane region" description="Helical" evidence="7">
    <location>
        <begin position="282"/>
        <end position="301"/>
    </location>
</feature>
<evidence type="ECO:0000256" key="3">
    <source>
        <dbReference type="ARBA" id="ARBA00022519"/>
    </source>
</evidence>
<keyword evidence="6 7" id="KW-0472">Membrane</keyword>
<evidence type="ECO:0000256" key="5">
    <source>
        <dbReference type="ARBA" id="ARBA00022989"/>
    </source>
</evidence>
<keyword evidence="4 7" id="KW-0812">Transmembrane</keyword>